<proteinExistence type="inferred from homology"/>
<dbReference type="Gene3D" id="1.10.8.50">
    <property type="match status" value="1"/>
</dbReference>
<keyword evidence="4" id="KW-0699">rRNA-binding</keyword>
<dbReference type="KEGG" id="crh:A353_0178"/>
<dbReference type="PROSITE" id="PS00646">
    <property type="entry name" value="RIBOSOMAL_S13_1"/>
    <property type="match status" value="1"/>
</dbReference>
<dbReference type="EMBL" id="CP003543">
    <property type="protein sequence ID" value="AFP84005.1"/>
    <property type="molecule type" value="Genomic_DNA"/>
</dbReference>
<name>J3TW62_CARRU</name>
<reference evidence="7 8" key="1">
    <citation type="journal article" date="2012" name="Mol. Biol. Evol.">
        <title>Genome reduction and co-evolution between the primary and secondary bacterial symbionts of psyllids.</title>
        <authorList>
            <person name="Sloan D.B."/>
            <person name="Moran N.A."/>
        </authorList>
    </citation>
    <scope>NUCLEOTIDE SEQUENCE [LARGE SCALE GENOMIC DNA]</scope>
    <source>
        <strain evidence="7 8">HC</strain>
    </source>
</reference>
<feature type="region of interest" description="Disordered" evidence="6">
    <location>
        <begin position="96"/>
        <end position="118"/>
    </location>
</feature>
<dbReference type="PROSITE" id="PS50159">
    <property type="entry name" value="RIBOSOMAL_S13_2"/>
    <property type="match status" value="1"/>
</dbReference>
<dbReference type="GO" id="GO:0003735">
    <property type="term" value="F:structural constituent of ribosome"/>
    <property type="evidence" value="ECO:0007669"/>
    <property type="project" value="InterPro"/>
</dbReference>
<gene>
    <name evidence="4 7" type="primary">rpsM</name>
    <name evidence="7" type="ORF">A353_0178</name>
</gene>
<dbReference type="OrthoDB" id="9803610at2"/>
<comment type="similarity">
    <text evidence="1 4 5">Belongs to the universal ribosomal protein uS13 family.</text>
</comment>
<keyword evidence="2 4" id="KW-0689">Ribosomal protein</keyword>
<organism evidence="7 8">
    <name type="scientific">Candidatus Carsonella ruddii HC isolate Thao2000</name>
    <dbReference type="NCBI Taxonomy" id="1202538"/>
    <lineage>
        <taxon>Bacteria</taxon>
        <taxon>Pseudomonadati</taxon>
        <taxon>Pseudomonadota</taxon>
        <taxon>Gammaproteobacteria</taxon>
        <taxon>Oceanospirillales</taxon>
        <taxon>Halomonadaceae</taxon>
        <taxon>Zymobacter group</taxon>
        <taxon>Candidatus Carsonella</taxon>
    </lineage>
</organism>
<keyword evidence="4" id="KW-0820">tRNA-binding</keyword>
<dbReference type="PATRIC" id="fig|1202538.3.peg.150"/>
<evidence type="ECO:0000256" key="6">
    <source>
        <dbReference type="SAM" id="MobiDB-lite"/>
    </source>
</evidence>
<comment type="function">
    <text evidence="4">Located at the top of the head of the 30S subunit, it contacts several helices of the 16S rRNA. In the 70S ribosome it contacts the 23S rRNA (bridge B1a) and protein L5 of the 50S subunit (bridge B1b), connecting the 2 subunits; these bridges are implicated in subunit movement. Contacts the tRNAs in the A and P-sites.</text>
</comment>
<keyword evidence="4" id="KW-0694">RNA-binding</keyword>
<dbReference type="GO" id="GO:0006412">
    <property type="term" value="P:translation"/>
    <property type="evidence" value="ECO:0007669"/>
    <property type="project" value="UniProtKB-UniRule"/>
</dbReference>
<dbReference type="GeneID" id="67454704"/>
<dbReference type="PANTHER" id="PTHR10871:SF1">
    <property type="entry name" value="SMALL RIBOSOMAL SUBUNIT PROTEIN US13M"/>
    <property type="match status" value="1"/>
</dbReference>
<dbReference type="InterPro" id="IPR001892">
    <property type="entry name" value="Ribosomal_uS13"/>
</dbReference>
<dbReference type="HAMAP" id="MF_01315">
    <property type="entry name" value="Ribosomal_uS13"/>
    <property type="match status" value="1"/>
</dbReference>
<evidence type="ECO:0000256" key="1">
    <source>
        <dbReference type="ARBA" id="ARBA00008080"/>
    </source>
</evidence>
<dbReference type="PIRSF" id="PIRSF002134">
    <property type="entry name" value="Ribosomal_S13"/>
    <property type="match status" value="1"/>
</dbReference>
<evidence type="ECO:0000256" key="5">
    <source>
        <dbReference type="RuleBase" id="RU003830"/>
    </source>
</evidence>
<dbReference type="Pfam" id="PF00416">
    <property type="entry name" value="Ribosomal_S13"/>
    <property type="match status" value="1"/>
</dbReference>
<evidence type="ECO:0000256" key="3">
    <source>
        <dbReference type="ARBA" id="ARBA00023274"/>
    </source>
</evidence>
<keyword evidence="3 4" id="KW-0687">Ribonucleoprotein</keyword>
<evidence type="ECO:0000256" key="4">
    <source>
        <dbReference type="HAMAP-Rule" id="MF_01315"/>
    </source>
</evidence>
<accession>J3TW62</accession>
<comment type="subunit">
    <text evidence="4">Part of the 30S ribosomal subunit. Forms a loose heterodimer with protein S19. Forms two bridges to the 50S subunit in the 70S ribosome.</text>
</comment>
<protein>
    <recommendedName>
        <fullName evidence="4">Small ribosomal subunit protein uS13</fullName>
    </recommendedName>
</protein>
<dbReference type="AlphaFoldDB" id="J3TW62"/>
<evidence type="ECO:0000313" key="8">
    <source>
        <dbReference type="Proteomes" id="UP000003934"/>
    </source>
</evidence>
<dbReference type="GO" id="GO:0005829">
    <property type="term" value="C:cytosol"/>
    <property type="evidence" value="ECO:0007669"/>
    <property type="project" value="TreeGrafter"/>
</dbReference>
<dbReference type="GO" id="GO:0019843">
    <property type="term" value="F:rRNA binding"/>
    <property type="evidence" value="ECO:0007669"/>
    <property type="project" value="UniProtKB-UniRule"/>
</dbReference>
<dbReference type="InterPro" id="IPR010979">
    <property type="entry name" value="Ribosomal_uS13-like_H2TH"/>
</dbReference>
<dbReference type="GO" id="GO:0015935">
    <property type="term" value="C:small ribosomal subunit"/>
    <property type="evidence" value="ECO:0007669"/>
    <property type="project" value="TreeGrafter"/>
</dbReference>
<dbReference type="STRING" id="1202538.A353_0178"/>
<sequence length="118" mass="14067">MNYTICGVKILEKKNILYSLTKIYGIGIKLSKKICEKLKIDNKKKTFNLKESEFILLNNFIKKIIIENDLKLLIKENLKRILNLNNYKSYRHKKKLPCRGQRTKTNAKTRKKMNHEKI</sequence>
<dbReference type="HOGENOM" id="CLU_103849_1_2_6"/>
<evidence type="ECO:0000313" key="7">
    <source>
        <dbReference type="EMBL" id="AFP84005.1"/>
    </source>
</evidence>
<dbReference type="InterPro" id="IPR018269">
    <property type="entry name" value="Ribosomal_uS13_CS"/>
</dbReference>
<dbReference type="SUPFAM" id="SSF46946">
    <property type="entry name" value="S13-like H2TH domain"/>
    <property type="match status" value="1"/>
</dbReference>
<dbReference type="GO" id="GO:0000049">
    <property type="term" value="F:tRNA binding"/>
    <property type="evidence" value="ECO:0007669"/>
    <property type="project" value="UniProtKB-UniRule"/>
</dbReference>
<dbReference type="InterPro" id="IPR027437">
    <property type="entry name" value="Rbsml_uS13_C"/>
</dbReference>
<dbReference type="PANTHER" id="PTHR10871">
    <property type="entry name" value="30S RIBOSOMAL PROTEIN S13/40S RIBOSOMAL PROTEIN S18"/>
    <property type="match status" value="1"/>
</dbReference>
<dbReference type="Proteomes" id="UP000003934">
    <property type="component" value="Chromosome"/>
</dbReference>
<evidence type="ECO:0000256" key="2">
    <source>
        <dbReference type="ARBA" id="ARBA00022980"/>
    </source>
</evidence>
<dbReference type="Gene3D" id="4.10.910.10">
    <property type="entry name" value="30s ribosomal protein s13, domain 2"/>
    <property type="match status" value="1"/>
</dbReference>
<dbReference type="RefSeq" id="WP_014887305.1">
    <property type="nucleotide sequence ID" value="NC_018416.1"/>
</dbReference>
<keyword evidence="8" id="KW-1185">Reference proteome</keyword>